<accession>A0A8T8K9D4</accession>
<proteinExistence type="predicted"/>
<dbReference type="KEGG" id="meme:HYG87_10775"/>
<dbReference type="Pfam" id="PF08378">
    <property type="entry name" value="NERD"/>
    <property type="match status" value="1"/>
</dbReference>
<dbReference type="OrthoDB" id="101755at2157"/>
<dbReference type="RefSeq" id="WP_211533164.1">
    <property type="nucleotide sequence ID" value="NZ_CP058560.1"/>
</dbReference>
<dbReference type="Proteomes" id="UP000681041">
    <property type="component" value="Chromosome"/>
</dbReference>
<reference evidence="3" key="1">
    <citation type="submission" date="2020-07" db="EMBL/GenBank/DDBJ databases">
        <title>Methanobacterium. sp. MethCan genome.</title>
        <authorList>
            <person name="Postec A."/>
            <person name="Quemeneur M."/>
        </authorList>
    </citation>
    <scope>NUCLEOTIDE SEQUENCE</scope>
    <source>
        <strain evidence="3">MethCAN</strain>
    </source>
</reference>
<dbReference type="EMBL" id="CP058560">
    <property type="protein sequence ID" value="QUH24205.1"/>
    <property type="molecule type" value="Genomic_DNA"/>
</dbReference>
<dbReference type="GeneID" id="64821254"/>
<evidence type="ECO:0000259" key="2">
    <source>
        <dbReference type="PROSITE" id="PS50965"/>
    </source>
</evidence>
<keyword evidence="4" id="KW-1185">Reference proteome</keyword>
<feature type="transmembrane region" description="Helical" evidence="1">
    <location>
        <begin position="69"/>
        <end position="86"/>
    </location>
</feature>
<keyword evidence="1" id="KW-1133">Transmembrane helix</keyword>
<protein>
    <submittedName>
        <fullName evidence="3">NERD domain-containing protein</fullName>
    </submittedName>
</protein>
<organism evidence="3 4">
    <name type="scientific">Methanobacterium alkalithermotolerans</name>
    <dbReference type="NCBI Taxonomy" id="2731220"/>
    <lineage>
        <taxon>Archaea</taxon>
        <taxon>Methanobacteriati</taxon>
        <taxon>Methanobacteriota</taxon>
        <taxon>Methanomada group</taxon>
        <taxon>Methanobacteria</taxon>
        <taxon>Methanobacteriales</taxon>
        <taxon>Methanobacteriaceae</taxon>
        <taxon>Methanobacterium</taxon>
    </lineage>
</organism>
<dbReference type="AlphaFoldDB" id="A0A8T8K9D4"/>
<name>A0A8T8K9D4_9EURY</name>
<sequence>MPYLICEDCDMSYEVDSGEDPSLYICSQCDGPLIYAEKLGEYGPGPEASEITKIGSSTFTEKMVSRYNFIMYIAAAIFFLSALALYFGYYFAILPLVAFSGIIVSISSRRRSWKKGDKGEKIVAWCLDELPSCIIFNDVNLPSGRGNIDHVIVSPNGLFVLETKNYKGRFAVKGDEWFYKKDKRLIKSKSNPGKQIKRNALSLKKFLNHYMDMDKVWINSLVVMVNGRVDIIDPTPHYNIIRPSQIERAVKIGRSKLDLDTIYSLSCLLQDYSSEMVYRAGYWPEEWTQ</sequence>
<dbReference type="PROSITE" id="PS50965">
    <property type="entry name" value="NERD"/>
    <property type="match status" value="1"/>
</dbReference>
<evidence type="ECO:0000313" key="4">
    <source>
        <dbReference type="Proteomes" id="UP000681041"/>
    </source>
</evidence>
<gene>
    <name evidence="3" type="ORF">HYG87_10775</name>
</gene>
<keyword evidence="1" id="KW-0472">Membrane</keyword>
<keyword evidence="1" id="KW-0812">Transmembrane</keyword>
<evidence type="ECO:0000256" key="1">
    <source>
        <dbReference type="SAM" id="Phobius"/>
    </source>
</evidence>
<feature type="domain" description="NERD" evidence="2">
    <location>
        <begin position="115"/>
        <end position="226"/>
    </location>
</feature>
<evidence type="ECO:0000313" key="3">
    <source>
        <dbReference type="EMBL" id="QUH24205.1"/>
    </source>
</evidence>
<dbReference type="InterPro" id="IPR011528">
    <property type="entry name" value="NERD"/>
</dbReference>